<evidence type="ECO:0000313" key="2">
    <source>
        <dbReference type="EMBL" id="EDW31018.1"/>
    </source>
</evidence>
<reference evidence="2 3" key="1">
    <citation type="journal article" date="2007" name="Nature">
        <title>Evolution of genes and genomes on the Drosophila phylogeny.</title>
        <authorList>
            <consortium name="Drosophila 12 Genomes Consortium"/>
            <person name="Clark A.G."/>
            <person name="Eisen M.B."/>
            <person name="Smith D.R."/>
            <person name="Bergman C.M."/>
            <person name="Oliver B."/>
            <person name="Markow T.A."/>
            <person name="Kaufman T.C."/>
            <person name="Kellis M."/>
            <person name="Gelbart W."/>
            <person name="Iyer V.N."/>
            <person name="Pollard D.A."/>
            <person name="Sackton T.B."/>
            <person name="Larracuente A.M."/>
            <person name="Singh N.D."/>
            <person name="Abad J.P."/>
            <person name="Abt D.N."/>
            <person name="Adryan B."/>
            <person name="Aguade M."/>
            <person name="Akashi H."/>
            <person name="Anderson W.W."/>
            <person name="Aquadro C.F."/>
            <person name="Ardell D.H."/>
            <person name="Arguello R."/>
            <person name="Artieri C.G."/>
            <person name="Barbash D.A."/>
            <person name="Barker D."/>
            <person name="Barsanti P."/>
            <person name="Batterham P."/>
            <person name="Batzoglou S."/>
            <person name="Begun D."/>
            <person name="Bhutkar A."/>
            <person name="Blanco E."/>
            <person name="Bosak S.A."/>
            <person name="Bradley R.K."/>
            <person name="Brand A.D."/>
            <person name="Brent M.R."/>
            <person name="Brooks A.N."/>
            <person name="Brown R.H."/>
            <person name="Butlin R.K."/>
            <person name="Caggese C."/>
            <person name="Calvi B.R."/>
            <person name="Bernardo de Carvalho A."/>
            <person name="Caspi A."/>
            <person name="Castrezana S."/>
            <person name="Celniker S.E."/>
            <person name="Chang J.L."/>
            <person name="Chapple C."/>
            <person name="Chatterji S."/>
            <person name="Chinwalla A."/>
            <person name="Civetta A."/>
            <person name="Clifton S.W."/>
            <person name="Comeron J.M."/>
            <person name="Costello J.C."/>
            <person name="Coyne J.A."/>
            <person name="Daub J."/>
            <person name="David R.G."/>
            <person name="Delcher A.L."/>
            <person name="Delehaunty K."/>
            <person name="Do C.B."/>
            <person name="Ebling H."/>
            <person name="Edwards K."/>
            <person name="Eickbush T."/>
            <person name="Evans J.D."/>
            <person name="Filipski A."/>
            <person name="Findeiss S."/>
            <person name="Freyhult E."/>
            <person name="Fulton L."/>
            <person name="Fulton R."/>
            <person name="Garcia A.C."/>
            <person name="Gardiner A."/>
            <person name="Garfield D.A."/>
            <person name="Garvin B.E."/>
            <person name="Gibson G."/>
            <person name="Gilbert D."/>
            <person name="Gnerre S."/>
            <person name="Godfrey J."/>
            <person name="Good R."/>
            <person name="Gotea V."/>
            <person name="Gravely B."/>
            <person name="Greenberg A.J."/>
            <person name="Griffiths-Jones S."/>
            <person name="Gross S."/>
            <person name="Guigo R."/>
            <person name="Gustafson E.A."/>
            <person name="Haerty W."/>
            <person name="Hahn M.W."/>
            <person name="Halligan D.L."/>
            <person name="Halpern A.L."/>
            <person name="Halter G.M."/>
            <person name="Han M.V."/>
            <person name="Heger A."/>
            <person name="Hillier L."/>
            <person name="Hinrichs A.S."/>
            <person name="Holmes I."/>
            <person name="Hoskins R.A."/>
            <person name="Hubisz M.J."/>
            <person name="Hultmark D."/>
            <person name="Huntley M.A."/>
            <person name="Jaffe D.B."/>
            <person name="Jagadeeshan S."/>
            <person name="Jeck W.R."/>
            <person name="Johnson J."/>
            <person name="Jones C.D."/>
            <person name="Jordan W.C."/>
            <person name="Karpen G.H."/>
            <person name="Kataoka E."/>
            <person name="Keightley P.D."/>
            <person name="Kheradpour P."/>
            <person name="Kirkness E.F."/>
            <person name="Koerich L.B."/>
            <person name="Kristiansen K."/>
            <person name="Kudrna D."/>
            <person name="Kulathinal R.J."/>
            <person name="Kumar S."/>
            <person name="Kwok R."/>
            <person name="Lander E."/>
            <person name="Langley C.H."/>
            <person name="Lapoint R."/>
            <person name="Lazzaro B.P."/>
            <person name="Lee S.J."/>
            <person name="Levesque L."/>
            <person name="Li R."/>
            <person name="Lin C.F."/>
            <person name="Lin M.F."/>
            <person name="Lindblad-Toh K."/>
            <person name="Llopart A."/>
            <person name="Long M."/>
            <person name="Low L."/>
            <person name="Lozovsky E."/>
            <person name="Lu J."/>
            <person name="Luo M."/>
            <person name="Machado C.A."/>
            <person name="Makalowski W."/>
            <person name="Marzo M."/>
            <person name="Matsuda M."/>
            <person name="Matzkin L."/>
            <person name="McAllister B."/>
            <person name="McBride C.S."/>
            <person name="McKernan B."/>
            <person name="McKernan K."/>
            <person name="Mendez-Lago M."/>
            <person name="Minx P."/>
            <person name="Mollenhauer M.U."/>
            <person name="Montooth K."/>
            <person name="Mount S.M."/>
            <person name="Mu X."/>
            <person name="Myers E."/>
            <person name="Negre B."/>
            <person name="Newfeld S."/>
            <person name="Nielsen R."/>
            <person name="Noor M.A."/>
            <person name="O'Grady P."/>
            <person name="Pachter L."/>
            <person name="Papaceit M."/>
            <person name="Parisi M.J."/>
            <person name="Parisi M."/>
            <person name="Parts L."/>
            <person name="Pedersen J.S."/>
            <person name="Pesole G."/>
            <person name="Phillippy A.M."/>
            <person name="Ponting C.P."/>
            <person name="Pop M."/>
            <person name="Porcelli D."/>
            <person name="Powell J.R."/>
            <person name="Prohaska S."/>
            <person name="Pruitt K."/>
            <person name="Puig M."/>
            <person name="Quesneville H."/>
            <person name="Ram K.R."/>
            <person name="Rand D."/>
            <person name="Rasmussen M.D."/>
            <person name="Reed L.K."/>
            <person name="Reenan R."/>
            <person name="Reily A."/>
            <person name="Remington K.A."/>
            <person name="Rieger T.T."/>
            <person name="Ritchie M.G."/>
            <person name="Robin C."/>
            <person name="Rogers Y.H."/>
            <person name="Rohde C."/>
            <person name="Rozas J."/>
            <person name="Rubenfield M.J."/>
            <person name="Ruiz A."/>
            <person name="Russo S."/>
            <person name="Salzberg S.L."/>
            <person name="Sanchez-Gracia A."/>
            <person name="Saranga D.J."/>
            <person name="Sato H."/>
            <person name="Schaeffer S.W."/>
            <person name="Schatz M.C."/>
            <person name="Schlenke T."/>
            <person name="Schwartz R."/>
            <person name="Segarra C."/>
            <person name="Singh R.S."/>
            <person name="Sirot L."/>
            <person name="Sirota M."/>
            <person name="Sisneros N.B."/>
            <person name="Smith C.D."/>
            <person name="Smith T.F."/>
            <person name="Spieth J."/>
            <person name="Stage D.E."/>
            <person name="Stark A."/>
            <person name="Stephan W."/>
            <person name="Strausberg R.L."/>
            <person name="Strempel S."/>
            <person name="Sturgill D."/>
            <person name="Sutton G."/>
            <person name="Sutton G.G."/>
            <person name="Tao W."/>
            <person name="Teichmann S."/>
            <person name="Tobari Y.N."/>
            <person name="Tomimura Y."/>
            <person name="Tsolas J.M."/>
            <person name="Valente V.L."/>
            <person name="Venter E."/>
            <person name="Venter J.C."/>
            <person name="Vicario S."/>
            <person name="Vieira F.G."/>
            <person name="Vilella A.J."/>
            <person name="Villasante A."/>
            <person name="Walenz B."/>
            <person name="Wang J."/>
            <person name="Wasserman M."/>
            <person name="Watts T."/>
            <person name="Wilson D."/>
            <person name="Wilson R.K."/>
            <person name="Wing R.A."/>
            <person name="Wolfner M.F."/>
            <person name="Wong A."/>
            <person name="Wong G.K."/>
            <person name="Wu C.I."/>
            <person name="Wu G."/>
            <person name="Yamamoto D."/>
            <person name="Yang H.P."/>
            <person name="Yang S.P."/>
            <person name="Yorke J.A."/>
            <person name="Yoshida K."/>
            <person name="Zdobnov E."/>
            <person name="Zhang P."/>
            <person name="Zhang Y."/>
            <person name="Zimin A.V."/>
            <person name="Baldwin J."/>
            <person name="Abdouelleil A."/>
            <person name="Abdulkadir J."/>
            <person name="Abebe A."/>
            <person name="Abera B."/>
            <person name="Abreu J."/>
            <person name="Acer S.C."/>
            <person name="Aftuck L."/>
            <person name="Alexander A."/>
            <person name="An P."/>
            <person name="Anderson E."/>
            <person name="Anderson S."/>
            <person name="Arachi H."/>
            <person name="Azer M."/>
            <person name="Bachantsang P."/>
            <person name="Barry A."/>
            <person name="Bayul T."/>
            <person name="Berlin A."/>
            <person name="Bessette D."/>
            <person name="Bloom T."/>
            <person name="Blye J."/>
            <person name="Boguslavskiy L."/>
            <person name="Bonnet C."/>
            <person name="Boukhgalter B."/>
            <person name="Bourzgui I."/>
            <person name="Brown A."/>
            <person name="Cahill P."/>
            <person name="Channer S."/>
            <person name="Cheshatsang Y."/>
            <person name="Chuda L."/>
            <person name="Citroen M."/>
            <person name="Collymore A."/>
            <person name="Cooke P."/>
            <person name="Costello M."/>
            <person name="D'Aco K."/>
            <person name="Daza R."/>
            <person name="De Haan G."/>
            <person name="DeGray S."/>
            <person name="DeMaso C."/>
            <person name="Dhargay N."/>
            <person name="Dooley K."/>
            <person name="Dooley E."/>
            <person name="Doricent M."/>
            <person name="Dorje P."/>
            <person name="Dorjee K."/>
            <person name="Dupes A."/>
            <person name="Elong R."/>
            <person name="Falk J."/>
            <person name="Farina A."/>
            <person name="Faro S."/>
            <person name="Ferguson D."/>
            <person name="Fisher S."/>
            <person name="Foley C.D."/>
            <person name="Franke A."/>
            <person name="Friedrich D."/>
            <person name="Gadbois L."/>
            <person name="Gearin G."/>
            <person name="Gearin C.R."/>
            <person name="Giannoukos G."/>
            <person name="Goode T."/>
            <person name="Graham J."/>
            <person name="Grandbois E."/>
            <person name="Grewal S."/>
            <person name="Gyaltsen K."/>
            <person name="Hafez N."/>
            <person name="Hagos B."/>
            <person name="Hall J."/>
            <person name="Henson C."/>
            <person name="Hollinger A."/>
            <person name="Honan T."/>
            <person name="Huard M.D."/>
            <person name="Hughes L."/>
            <person name="Hurhula B."/>
            <person name="Husby M.E."/>
            <person name="Kamat A."/>
            <person name="Kanga B."/>
            <person name="Kashin S."/>
            <person name="Khazanovich D."/>
            <person name="Kisner P."/>
            <person name="Lance K."/>
            <person name="Lara M."/>
            <person name="Lee W."/>
            <person name="Lennon N."/>
            <person name="Letendre F."/>
            <person name="LeVine R."/>
            <person name="Lipovsky A."/>
            <person name="Liu X."/>
            <person name="Liu J."/>
            <person name="Liu S."/>
            <person name="Lokyitsang T."/>
            <person name="Lokyitsang Y."/>
            <person name="Lubonja R."/>
            <person name="Lui A."/>
            <person name="MacDonald P."/>
            <person name="Magnisalis V."/>
            <person name="Maru K."/>
            <person name="Matthews C."/>
            <person name="McCusker W."/>
            <person name="McDonough S."/>
            <person name="Mehta T."/>
            <person name="Meldrim J."/>
            <person name="Meneus L."/>
            <person name="Mihai O."/>
            <person name="Mihalev A."/>
            <person name="Mihova T."/>
            <person name="Mittelman R."/>
            <person name="Mlenga V."/>
            <person name="Montmayeur A."/>
            <person name="Mulrain L."/>
            <person name="Navidi A."/>
            <person name="Naylor J."/>
            <person name="Negash T."/>
            <person name="Nguyen T."/>
            <person name="Nguyen N."/>
            <person name="Nicol R."/>
            <person name="Norbu C."/>
            <person name="Norbu N."/>
            <person name="Novod N."/>
            <person name="O'Neill B."/>
            <person name="Osman S."/>
            <person name="Markiewicz E."/>
            <person name="Oyono O.L."/>
            <person name="Patti C."/>
            <person name="Phunkhang P."/>
            <person name="Pierre F."/>
            <person name="Priest M."/>
            <person name="Raghuraman S."/>
            <person name="Rege F."/>
            <person name="Reyes R."/>
            <person name="Rise C."/>
            <person name="Rogov P."/>
            <person name="Ross K."/>
            <person name="Ryan E."/>
            <person name="Settipalli S."/>
            <person name="Shea T."/>
            <person name="Sherpa N."/>
            <person name="Shi L."/>
            <person name="Shih D."/>
            <person name="Sparrow T."/>
            <person name="Spaulding J."/>
            <person name="Stalker J."/>
            <person name="Stange-Thomann N."/>
            <person name="Stavropoulos S."/>
            <person name="Stone C."/>
            <person name="Strader C."/>
            <person name="Tesfaye S."/>
            <person name="Thomson T."/>
            <person name="Thoulutsang Y."/>
            <person name="Thoulutsang D."/>
            <person name="Topham K."/>
            <person name="Topping I."/>
            <person name="Tsamla T."/>
            <person name="Vassiliev H."/>
            <person name="Vo A."/>
            <person name="Wangchuk T."/>
            <person name="Wangdi T."/>
            <person name="Weiand M."/>
            <person name="Wilkinson J."/>
            <person name="Wilson A."/>
            <person name="Yadav S."/>
            <person name="Young G."/>
            <person name="Yu Q."/>
            <person name="Zembek L."/>
            <person name="Zhong D."/>
            <person name="Zimmer A."/>
            <person name="Zwirko Z."/>
            <person name="Jaffe D.B."/>
            <person name="Alvarez P."/>
            <person name="Brockman W."/>
            <person name="Butler J."/>
            <person name="Chin C."/>
            <person name="Gnerre S."/>
            <person name="Grabherr M."/>
            <person name="Kleber M."/>
            <person name="Mauceli E."/>
            <person name="MacCallum I."/>
        </authorList>
    </citation>
    <scope>NUCLEOTIDE SEQUENCE [LARGE SCALE GENOMIC DNA]</scope>
    <source>
        <strain evidence="3">MSH-3 / Tucson 14011-0111.49</strain>
    </source>
</reference>
<dbReference type="Proteomes" id="UP000008744">
    <property type="component" value="Unassembled WGS sequence"/>
</dbReference>
<sequence length="58" mass="6971">MQHLQQQQQQQHHNTSGPQQLQQSEQKCNKLILRIQDSESLNQSRPQEEHKEEPEQQQ</sequence>
<dbReference type="AlphaFoldDB" id="B4H3R7"/>
<organism evidence="3">
    <name type="scientific">Drosophila persimilis</name>
    <name type="common">Fruit fly</name>
    <dbReference type="NCBI Taxonomy" id="7234"/>
    <lineage>
        <taxon>Eukaryota</taxon>
        <taxon>Metazoa</taxon>
        <taxon>Ecdysozoa</taxon>
        <taxon>Arthropoda</taxon>
        <taxon>Hexapoda</taxon>
        <taxon>Insecta</taxon>
        <taxon>Pterygota</taxon>
        <taxon>Neoptera</taxon>
        <taxon>Endopterygota</taxon>
        <taxon>Diptera</taxon>
        <taxon>Brachycera</taxon>
        <taxon>Muscomorpha</taxon>
        <taxon>Ephydroidea</taxon>
        <taxon>Drosophilidae</taxon>
        <taxon>Drosophila</taxon>
        <taxon>Sophophora</taxon>
    </lineage>
</organism>
<dbReference type="EMBL" id="CH479207">
    <property type="protein sequence ID" value="EDW31018.1"/>
    <property type="molecule type" value="Genomic_DNA"/>
</dbReference>
<gene>
    <name evidence="2" type="primary">Dper\GL15153</name>
    <name evidence="2" type="ORF">Dper_GL15153</name>
</gene>
<dbReference type="HOGENOM" id="CLU_2981255_0_0_1"/>
<feature type="compositionally biased region" description="Basic and acidic residues" evidence="1">
    <location>
        <begin position="46"/>
        <end position="58"/>
    </location>
</feature>
<proteinExistence type="predicted"/>
<evidence type="ECO:0000313" key="3">
    <source>
        <dbReference type="Proteomes" id="UP000008744"/>
    </source>
</evidence>
<name>B4H3R7_DROPE</name>
<feature type="region of interest" description="Disordered" evidence="1">
    <location>
        <begin position="1"/>
        <end position="58"/>
    </location>
</feature>
<feature type="compositionally biased region" description="Polar residues" evidence="1">
    <location>
        <begin position="14"/>
        <end position="26"/>
    </location>
</feature>
<evidence type="ECO:0000256" key="1">
    <source>
        <dbReference type="SAM" id="MobiDB-lite"/>
    </source>
</evidence>
<accession>B4H3R7</accession>
<protein>
    <submittedName>
        <fullName evidence="2">GL15153</fullName>
    </submittedName>
</protein>
<feature type="compositionally biased region" description="Low complexity" evidence="1">
    <location>
        <begin position="1"/>
        <end position="13"/>
    </location>
</feature>
<keyword evidence="3" id="KW-1185">Reference proteome</keyword>